<evidence type="ECO:0000313" key="2">
    <source>
        <dbReference type="Proteomes" id="UP000052167"/>
    </source>
</evidence>
<name>A0A922TAU9_9HYPH</name>
<keyword evidence="2" id="KW-1185">Reference proteome</keyword>
<evidence type="ECO:0000313" key="1">
    <source>
        <dbReference type="EMBL" id="KEQ10694.1"/>
    </source>
</evidence>
<dbReference type="RefSeq" id="WP_037162558.1">
    <property type="nucleotide sequence ID" value="NZ_CAJXID010000018.1"/>
</dbReference>
<accession>A0A922TAU9</accession>
<dbReference type="Pfam" id="PF10931">
    <property type="entry name" value="DUF2735"/>
    <property type="match status" value="1"/>
</dbReference>
<proteinExistence type="predicted"/>
<dbReference type="EMBL" id="JOKJ01000002">
    <property type="protein sequence ID" value="KEQ10694.1"/>
    <property type="molecule type" value="Genomic_DNA"/>
</dbReference>
<protein>
    <submittedName>
        <fullName evidence="1">Uncharacterized protein</fullName>
    </submittedName>
</protein>
<gene>
    <name evidence="1" type="ORF">GV68_10595</name>
</gene>
<reference evidence="1 2" key="1">
    <citation type="submission" date="2014-06" db="EMBL/GenBank/DDBJ databases">
        <title>Rhizobium pelagicum/R2-400B4.</title>
        <authorList>
            <person name="Kimes N.E."/>
            <person name="Lopez-Perez M."/>
        </authorList>
    </citation>
    <scope>NUCLEOTIDE SEQUENCE [LARGE SCALE GENOMIC DNA]</scope>
    <source>
        <strain evidence="1 2">R2-400B4</strain>
    </source>
</reference>
<sequence>MTAGFERVTAKIYQFPINRVTKRAALSEPGNDATRFSDLAFDSCWYHDEAVRDDVKPTRHD</sequence>
<comment type="caution">
    <text evidence="1">The sequence shown here is derived from an EMBL/GenBank/DDBJ whole genome shotgun (WGS) entry which is preliminary data.</text>
</comment>
<dbReference type="AlphaFoldDB" id="A0A922TAU9"/>
<organism evidence="1 2">
    <name type="scientific">Pseudorhizobium pelagicum</name>
    <dbReference type="NCBI Taxonomy" id="1509405"/>
    <lineage>
        <taxon>Bacteria</taxon>
        <taxon>Pseudomonadati</taxon>
        <taxon>Pseudomonadota</taxon>
        <taxon>Alphaproteobacteria</taxon>
        <taxon>Hyphomicrobiales</taxon>
        <taxon>Rhizobiaceae</taxon>
        <taxon>Rhizobium/Agrobacterium group</taxon>
        <taxon>Pseudorhizobium</taxon>
    </lineage>
</organism>
<dbReference type="InterPro" id="IPR021232">
    <property type="entry name" value="DUF2735"/>
</dbReference>
<dbReference type="Proteomes" id="UP000052167">
    <property type="component" value="Unassembled WGS sequence"/>
</dbReference>
<dbReference type="OrthoDB" id="8001436at2"/>